<protein>
    <submittedName>
        <fullName evidence="1">Uncharacterized protein</fullName>
    </submittedName>
</protein>
<evidence type="ECO:0000313" key="1">
    <source>
        <dbReference type="EMBL" id="CAD8202330.1"/>
    </source>
</evidence>
<name>A0A8S1XLN0_9CILI</name>
<accession>A0A8S1XLN0</accession>
<dbReference type="EMBL" id="CAJJDO010000130">
    <property type="protein sequence ID" value="CAD8202330.1"/>
    <property type="molecule type" value="Genomic_DNA"/>
</dbReference>
<sequence length="386" mass="44367">MLLLQNVGHKQIVLDSTRKMQTDNNCYYLNFSIQKNKQVMKILQQQLILNVILIQVDVLLVVKEVFQIQNHAHHTENTTYEQSSKDAGDTATSKCKVRSSVETLQLQPMLNVHSSEMLQKQQYWMCWLNIGHSLHLREIKQLVQIQGIFNTSDCVKKKCRNISGKHKKECNDGKPQFITINDPLCVFDGTSCIYYGKLCNVSMELNRQGNIFVQNCPSKQRNMQASEKLLDIWLWIQKRLYAIQEMNDIGQANVQQLVDHVLLYILRITLDVKSKSLSTIATVNSHAQHQHLAGNCTISSARCITISICSSYKTQLFVADLTHKNGVARCVWDATINKCKDKVCSDTKMAQLMVNIILSFRMYNKWIRLFGFEPKVLNLPIDNSQR</sequence>
<gene>
    <name evidence="1" type="ORF">PPENT_87.1.T1300180</name>
</gene>
<reference evidence="1" key="1">
    <citation type="submission" date="2021-01" db="EMBL/GenBank/DDBJ databases">
        <authorList>
            <consortium name="Genoscope - CEA"/>
            <person name="William W."/>
        </authorList>
    </citation>
    <scope>NUCLEOTIDE SEQUENCE</scope>
</reference>
<proteinExistence type="predicted"/>
<evidence type="ECO:0000313" key="2">
    <source>
        <dbReference type="Proteomes" id="UP000689195"/>
    </source>
</evidence>
<dbReference type="Proteomes" id="UP000689195">
    <property type="component" value="Unassembled WGS sequence"/>
</dbReference>
<keyword evidence="2" id="KW-1185">Reference proteome</keyword>
<dbReference type="AlphaFoldDB" id="A0A8S1XLN0"/>
<organism evidence="1 2">
    <name type="scientific">Paramecium pentaurelia</name>
    <dbReference type="NCBI Taxonomy" id="43138"/>
    <lineage>
        <taxon>Eukaryota</taxon>
        <taxon>Sar</taxon>
        <taxon>Alveolata</taxon>
        <taxon>Ciliophora</taxon>
        <taxon>Intramacronucleata</taxon>
        <taxon>Oligohymenophorea</taxon>
        <taxon>Peniculida</taxon>
        <taxon>Parameciidae</taxon>
        <taxon>Paramecium</taxon>
    </lineage>
</organism>
<comment type="caution">
    <text evidence="1">The sequence shown here is derived from an EMBL/GenBank/DDBJ whole genome shotgun (WGS) entry which is preliminary data.</text>
</comment>